<dbReference type="PANTHER" id="PTHR33121">
    <property type="entry name" value="CYCLIC DI-GMP PHOSPHODIESTERASE PDEF"/>
    <property type="match status" value="1"/>
</dbReference>
<dbReference type="NCBIfam" id="TIGR00254">
    <property type="entry name" value="GGDEF"/>
    <property type="match status" value="2"/>
</dbReference>
<dbReference type="SMART" id="SM00267">
    <property type="entry name" value="GGDEF"/>
    <property type="match status" value="2"/>
</dbReference>
<dbReference type="InterPro" id="IPR050706">
    <property type="entry name" value="Cyclic-di-GMP_PDE-like"/>
</dbReference>
<dbReference type="SMART" id="SM00052">
    <property type="entry name" value="EAL"/>
    <property type="match status" value="1"/>
</dbReference>
<dbReference type="Pfam" id="PF00990">
    <property type="entry name" value="GGDEF"/>
    <property type="match status" value="2"/>
</dbReference>
<feature type="domain" description="Response regulatory" evidence="2">
    <location>
        <begin position="1"/>
        <end position="114"/>
    </location>
</feature>
<keyword evidence="1" id="KW-0597">Phosphoprotein</keyword>
<dbReference type="SUPFAM" id="SSF55073">
    <property type="entry name" value="Nucleotide cyclase"/>
    <property type="match status" value="2"/>
</dbReference>
<reference evidence="5" key="1">
    <citation type="journal article" date="2013" name="PLoS ONE">
        <title>Metagenomic insights into the carbohydrate-active enzymes carried by the microorganisms adhering to solid digesta in the rumen of cows.</title>
        <authorList>
            <person name="Wang L."/>
            <person name="Hatem A."/>
            <person name="Catalyurek U.V."/>
            <person name="Morrison M."/>
            <person name="Yu Z."/>
        </authorList>
    </citation>
    <scope>NUCLEOTIDE SEQUENCE</scope>
</reference>
<name>W0FM08_9BACT</name>
<dbReference type="Gene3D" id="3.40.50.2300">
    <property type="match status" value="1"/>
</dbReference>
<organism evidence="5">
    <name type="scientific">uncultured bacterium Contig1756</name>
    <dbReference type="NCBI Taxonomy" id="1393499"/>
    <lineage>
        <taxon>Bacteria</taxon>
        <taxon>environmental samples</taxon>
    </lineage>
</organism>
<feature type="modified residue" description="4-aspartylphosphate" evidence="1">
    <location>
        <position position="49"/>
    </location>
</feature>
<sequence length="723" mass="82330">MLIEDEYVNQEILKMFLEDSYDLVVAGTGTEALNIIRSQYEMLSLILLDLNLPDLSGLDILRQVKADSRTARLPVIVATSDGDAEVECLTLGAIDFISKPYPRQEVVLARVLRTIELSEDRDTLSLTERDHLTGLYNKEFFNRYAAQLDIHHRDCPMDAIVLNVNQFHMINDRYGKVYGDEVLRLIAEKILELVEQSGGIAGRSEADNFWIYCPQCADYGATLEAVQGDLNGDGQSENRIRLRMGVYSNVDKELDIERRFDRAKLAADTVKGSVTRVIGRYDDSMHEAELLAEQLIEDFPAAIRERQFQVYYQPKFDVRSNEPILNSAEALVRWRHPTLGMLNPGVFISLFENNGLISTLDQYVWSEAAAQIRQWKDRFGVTLPVSVNVSRVDMLDPGLIEKLQEIVTRNGLTTRELLLEVTESAYTEDAEQIIETVTQLRKLGFRIEMDDFGSGYSSLNMLSSLPVDALKLDMQFVRNAFRERKDTRLLEVMILLAKSFELPTIAEGVETAEQMFTLKMMGCAIIQGYYFSRPLPAEEFEVFIAERKEIEAPAEAASSLTRKDNYTYNALHDSLTGLYNNSAFEILFHDADQEHIAVLIADIDDYPDLRKSRGRVYADSLVCRVAEVLRSNFRSVDHICRLKESTFVVIMTRITSAQKELVFSKIEHVTHILREGTDELLPITLSVGIAFSDREHPDGDIFQDADKALWRMREIRHSGYAVY</sequence>
<feature type="domain" description="EAL" evidence="3">
    <location>
        <begin position="292"/>
        <end position="548"/>
    </location>
</feature>
<dbReference type="InterPro" id="IPR000160">
    <property type="entry name" value="GGDEF_dom"/>
</dbReference>
<dbReference type="Pfam" id="PF00072">
    <property type="entry name" value="Response_reg"/>
    <property type="match status" value="1"/>
</dbReference>
<dbReference type="CDD" id="cd01949">
    <property type="entry name" value="GGDEF"/>
    <property type="match status" value="1"/>
</dbReference>
<dbReference type="EMBL" id="KC246782">
    <property type="protein sequence ID" value="AHF24025.1"/>
    <property type="molecule type" value="Genomic_DNA"/>
</dbReference>
<evidence type="ECO:0000259" key="2">
    <source>
        <dbReference type="PROSITE" id="PS50110"/>
    </source>
</evidence>
<dbReference type="InterPro" id="IPR001633">
    <property type="entry name" value="EAL_dom"/>
</dbReference>
<protein>
    <submittedName>
        <fullName evidence="5">Putative sensory box/GGDEF domain/EAL domain protein</fullName>
    </submittedName>
</protein>
<evidence type="ECO:0000259" key="3">
    <source>
        <dbReference type="PROSITE" id="PS50883"/>
    </source>
</evidence>
<dbReference type="PANTHER" id="PTHR33121:SF70">
    <property type="entry name" value="SIGNALING PROTEIN YKOW"/>
    <property type="match status" value="1"/>
</dbReference>
<dbReference type="PROSITE" id="PS50110">
    <property type="entry name" value="RESPONSE_REGULATORY"/>
    <property type="match status" value="1"/>
</dbReference>
<dbReference type="PROSITE" id="PS50883">
    <property type="entry name" value="EAL"/>
    <property type="match status" value="1"/>
</dbReference>
<evidence type="ECO:0000259" key="4">
    <source>
        <dbReference type="PROSITE" id="PS50887"/>
    </source>
</evidence>
<dbReference type="InterPro" id="IPR043128">
    <property type="entry name" value="Rev_trsase/Diguanyl_cyclase"/>
</dbReference>
<dbReference type="Gene3D" id="3.30.70.270">
    <property type="match status" value="2"/>
</dbReference>
<feature type="domain" description="GGDEF" evidence="4">
    <location>
        <begin position="155"/>
        <end position="283"/>
    </location>
</feature>
<dbReference type="CDD" id="cd01948">
    <property type="entry name" value="EAL"/>
    <property type="match status" value="1"/>
</dbReference>
<accession>W0FM08</accession>
<dbReference type="InterPro" id="IPR001789">
    <property type="entry name" value="Sig_transdc_resp-reg_receiver"/>
</dbReference>
<dbReference type="Gene3D" id="3.20.20.450">
    <property type="entry name" value="EAL domain"/>
    <property type="match status" value="1"/>
</dbReference>
<dbReference type="PROSITE" id="PS50887">
    <property type="entry name" value="GGDEF"/>
    <property type="match status" value="2"/>
</dbReference>
<dbReference type="AlphaFoldDB" id="W0FM08"/>
<dbReference type="InterPro" id="IPR035919">
    <property type="entry name" value="EAL_sf"/>
</dbReference>
<dbReference type="InterPro" id="IPR011006">
    <property type="entry name" value="CheY-like_superfamily"/>
</dbReference>
<dbReference type="SUPFAM" id="SSF141868">
    <property type="entry name" value="EAL domain-like"/>
    <property type="match status" value="1"/>
</dbReference>
<dbReference type="InterPro" id="IPR029787">
    <property type="entry name" value="Nucleotide_cyclase"/>
</dbReference>
<dbReference type="Pfam" id="PF00563">
    <property type="entry name" value="EAL"/>
    <property type="match status" value="1"/>
</dbReference>
<evidence type="ECO:0000256" key="1">
    <source>
        <dbReference type="PROSITE-ProRule" id="PRU00169"/>
    </source>
</evidence>
<dbReference type="SUPFAM" id="SSF52172">
    <property type="entry name" value="CheY-like"/>
    <property type="match status" value="1"/>
</dbReference>
<feature type="domain" description="GGDEF" evidence="4">
    <location>
        <begin position="594"/>
        <end position="723"/>
    </location>
</feature>
<proteinExistence type="predicted"/>
<dbReference type="GO" id="GO:0071111">
    <property type="term" value="F:cyclic-guanylate-specific phosphodiesterase activity"/>
    <property type="evidence" value="ECO:0007669"/>
    <property type="project" value="InterPro"/>
</dbReference>
<dbReference type="SMART" id="SM00448">
    <property type="entry name" value="REC"/>
    <property type="match status" value="1"/>
</dbReference>
<evidence type="ECO:0000313" key="5">
    <source>
        <dbReference type="EMBL" id="AHF24025.1"/>
    </source>
</evidence>
<dbReference type="GO" id="GO:0000160">
    <property type="term" value="P:phosphorelay signal transduction system"/>
    <property type="evidence" value="ECO:0007669"/>
    <property type="project" value="InterPro"/>
</dbReference>